<evidence type="ECO:0000313" key="3">
    <source>
        <dbReference type="Proteomes" id="UP000199024"/>
    </source>
</evidence>
<dbReference type="PANTHER" id="PTHR37314:SF4">
    <property type="entry name" value="UPF0700 TRANSMEMBRANE PROTEIN YOAK"/>
    <property type="match status" value="1"/>
</dbReference>
<dbReference type="OrthoDB" id="270162at2"/>
<dbReference type="AlphaFoldDB" id="A0A1I6LPA4"/>
<feature type="transmembrane region" description="Helical" evidence="1">
    <location>
        <begin position="21"/>
        <end position="41"/>
    </location>
</feature>
<name>A0A1I6LPA4_9BACT</name>
<reference evidence="2 3" key="1">
    <citation type="submission" date="2016-10" db="EMBL/GenBank/DDBJ databases">
        <authorList>
            <person name="de Groot N.N."/>
        </authorList>
    </citation>
    <scope>NUCLEOTIDE SEQUENCE [LARGE SCALE GENOMIC DNA]</scope>
    <source>
        <strain evidence="2 3">DSM 21001</strain>
    </source>
</reference>
<keyword evidence="3" id="KW-1185">Reference proteome</keyword>
<keyword evidence="1" id="KW-0472">Membrane</keyword>
<dbReference type="InterPro" id="IPR010699">
    <property type="entry name" value="DUF1275"/>
</dbReference>
<dbReference type="PANTHER" id="PTHR37314">
    <property type="entry name" value="SLR0142 PROTEIN"/>
    <property type="match status" value="1"/>
</dbReference>
<evidence type="ECO:0000313" key="2">
    <source>
        <dbReference type="EMBL" id="SFS05337.1"/>
    </source>
</evidence>
<gene>
    <name evidence="2" type="ORF">SAMN05421771_1070</name>
</gene>
<proteinExistence type="predicted"/>
<feature type="transmembrane region" description="Helical" evidence="1">
    <location>
        <begin position="100"/>
        <end position="119"/>
    </location>
</feature>
<evidence type="ECO:0000256" key="1">
    <source>
        <dbReference type="SAM" id="Phobius"/>
    </source>
</evidence>
<dbReference type="STRING" id="474950.SAMN05421771_1070"/>
<keyword evidence="1" id="KW-0812">Transmembrane</keyword>
<feature type="transmembrane region" description="Helical" evidence="1">
    <location>
        <begin position="193"/>
        <end position="213"/>
    </location>
</feature>
<sequence length="250" mass="26703">MPLFYLRDLTGKQRSQTANRHLACFLAFVAGAVNAGGYLAVRQYTSHMSGIVSSMADNLALGQVRPMLAGAGALACFMLGAASTAILVNWARRRNLESEYALPLCVQACLLVCFALMGGRLQQHAWLAVSATVALLCYTMGLQNAMITKISHAEMRTTHVTGMVTDIGIELGKMVYWGTSAQGVPVRADMAKLTLLGTLVGLFFVGGVVGAVAFKHEGFLSALPLAGLLLVLAVMPVLEDFGFHLRVARR</sequence>
<feature type="transmembrane region" description="Helical" evidence="1">
    <location>
        <begin position="67"/>
        <end position="88"/>
    </location>
</feature>
<dbReference type="EMBL" id="FOZL01000001">
    <property type="protein sequence ID" value="SFS05337.1"/>
    <property type="molecule type" value="Genomic_DNA"/>
</dbReference>
<dbReference type="Pfam" id="PF06912">
    <property type="entry name" value="DUF1275"/>
    <property type="match status" value="1"/>
</dbReference>
<protein>
    <submittedName>
        <fullName evidence="2">Uncharacterized membrane protein YoaK, UPF0700 family</fullName>
    </submittedName>
</protein>
<dbReference type="Proteomes" id="UP000199024">
    <property type="component" value="Unassembled WGS sequence"/>
</dbReference>
<accession>A0A1I6LPA4</accession>
<feature type="transmembrane region" description="Helical" evidence="1">
    <location>
        <begin position="219"/>
        <end position="238"/>
    </location>
</feature>
<organism evidence="2 3">
    <name type="scientific">Granulicella pectinivorans</name>
    <dbReference type="NCBI Taxonomy" id="474950"/>
    <lineage>
        <taxon>Bacteria</taxon>
        <taxon>Pseudomonadati</taxon>
        <taxon>Acidobacteriota</taxon>
        <taxon>Terriglobia</taxon>
        <taxon>Terriglobales</taxon>
        <taxon>Acidobacteriaceae</taxon>
        <taxon>Granulicella</taxon>
    </lineage>
</organism>
<keyword evidence="1" id="KW-1133">Transmembrane helix</keyword>
<feature type="transmembrane region" description="Helical" evidence="1">
    <location>
        <begin position="125"/>
        <end position="147"/>
    </location>
</feature>